<evidence type="ECO:0000313" key="2">
    <source>
        <dbReference type="Proteomes" id="UP000630660"/>
    </source>
</evidence>
<protein>
    <submittedName>
        <fullName evidence="1">Uncharacterized protein</fullName>
    </submittedName>
</protein>
<proteinExistence type="predicted"/>
<evidence type="ECO:0000313" key="1">
    <source>
        <dbReference type="EMBL" id="MBD3363809.1"/>
    </source>
</evidence>
<comment type="caution">
    <text evidence="1">The sequence shown here is derived from an EMBL/GenBank/DDBJ whole genome shotgun (WGS) entry which is preliminary data.</text>
</comment>
<reference evidence="1" key="1">
    <citation type="submission" date="2019-11" db="EMBL/GenBank/DDBJ databases">
        <title>Microbial mats filling the niche in hypersaline microbial mats.</title>
        <authorList>
            <person name="Wong H.L."/>
            <person name="Macleod F.I."/>
            <person name="White R.A. III"/>
            <person name="Burns B.P."/>
        </authorList>
    </citation>
    <scope>NUCLEOTIDE SEQUENCE</scope>
    <source>
        <strain evidence="1">Bin_327</strain>
    </source>
</reference>
<organism evidence="1 2">
    <name type="scientific">candidate division WOR-3 bacterium</name>
    <dbReference type="NCBI Taxonomy" id="2052148"/>
    <lineage>
        <taxon>Bacteria</taxon>
        <taxon>Bacteria division WOR-3</taxon>
    </lineage>
</organism>
<accession>A0A9D5QBT4</accession>
<dbReference type="AlphaFoldDB" id="A0A9D5QBT4"/>
<feature type="non-terminal residue" evidence="1">
    <location>
        <position position="53"/>
    </location>
</feature>
<sequence length="53" mass="5556">MKGILITLILLIPLVIIANGSPIDGSMIAATGNVLPVKVSDVNLDKELIMITL</sequence>
<dbReference type="Proteomes" id="UP000630660">
    <property type="component" value="Unassembled WGS sequence"/>
</dbReference>
<gene>
    <name evidence="1" type="ORF">GF359_01190</name>
</gene>
<name>A0A9D5QBT4_UNCW3</name>
<dbReference type="EMBL" id="WJKJ01000033">
    <property type="protein sequence ID" value="MBD3363809.1"/>
    <property type="molecule type" value="Genomic_DNA"/>
</dbReference>